<keyword evidence="6 9" id="KW-0378">Hydrolase</keyword>
<evidence type="ECO:0000256" key="8">
    <source>
        <dbReference type="ARBA" id="ARBA00023049"/>
    </source>
</evidence>
<sequence length="464" mass="51711">MKKDLFFKQESLWKALDDEKLKEAQDFGESYKSFIDASKTERKCVKEIIRQAKSRGFVSFEETLKDKKALLPGDKVYFMNKEKAVILAVIGKEAMESGVNIIGTHVDSPRLDLKPFPFYEDKELVLAKTHYYGGVKKYQWVTMPLAMHGVITKENGELLEITIGEDPSDPILMISDLLPHLSKDQMNKKMSEGITGEGLNVLLGNQASKEGEEKEAVKAHLLQLLKEQYDITEEDFAFAEIQLVPAGKARDVGLDQSMIAAYGHDDRVCAFGELKAIVDLDTPRKTAMAVFVDKEEVGSISNVGMESKFFENSLDEMLALQEGSTRLSVRRALNNSKALSGDVMSAFDPNFPEVLDPKNSCYMGRGVNISKYTGSRGKGGCNDANHEFLAQLRSTFNNHDIHWQMGELGKVDQGGGGTIAYIIGNYNTEVVDCGVPVLSMHAPMEIISKVDLYMTYLAYRGFYL</sequence>
<evidence type="ECO:0000256" key="5">
    <source>
        <dbReference type="ARBA" id="ARBA00022723"/>
    </source>
</evidence>
<dbReference type="PRINTS" id="PR00932">
    <property type="entry name" value="AMINO1PTASE"/>
</dbReference>
<evidence type="ECO:0000256" key="10">
    <source>
        <dbReference type="RuleBase" id="RU004387"/>
    </source>
</evidence>
<dbReference type="PANTHER" id="PTHR28570:SF2">
    <property type="entry name" value="M18 FAMILY AMINOPEPTIDASE 1-RELATED"/>
    <property type="match status" value="1"/>
</dbReference>
<keyword evidence="7 9" id="KW-0862">Zinc</keyword>
<dbReference type="InterPro" id="IPR023358">
    <property type="entry name" value="Peptidase_M18_dom2"/>
</dbReference>
<protein>
    <recommendedName>
        <fullName evidence="10">M18 family aminopeptidase</fullName>
        <ecNumber evidence="10">3.4.11.-</ecNumber>
    </recommendedName>
</protein>
<dbReference type="Gene3D" id="3.40.630.10">
    <property type="entry name" value="Zn peptidases"/>
    <property type="match status" value="1"/>
</dbReference>
<keyword evidence="12" id="KW-1185">Reference proteome</keyword>
<dbReference type="GO" id="GO:0008237">
    <property type="term" value="F:metallopeptidase activity"/>
    <property type="evidence" value="ECO:0007669"/>
    <property type="project" value="UniProtKB-KW"/>
</dbReference>
<evidence type="ECO:0000256" key="3">
    <source>
        <dbReference type="ARBA" id="ARBA00022438"/>
    </source>
</evidence>
<evidence type="ECO:0000256" key="7">
    <source>
        <dbReference type="ARBA" id="ARBA00022833"/>
    </source>
</evidence>
<dbReference type="GO" id="GO:0004177">
    <property type="term" value="F:aminopeptidase activity"/>
    <property type="evidence" value="ECO:0007669"/>
    <property type="project" value="UniProtKB-KW"/>
</dbReference>
<reference evidence="11 12" key="1">
    <citation type="submission" date="2019-04" db="EMBL/GenBank/DDBJ databases">
        <title>Isachenkonia alkalipeptolytica gen. nov. sp. nov. a new anaerobic, alkiliphilic organothrophic bacterium capable to reduce synthesized ferrihydrite isolated from a soda lake.</title>
        <authorList>
            <person name="Toshchakov S.V."/>
            <person name="Zavarzina D.G."/>
            <person name="Zhilina T.N."/>
            <person name="Kostrikina N.A."/>
            <person name="Kublanov I.V."/>
        </authorList>
    </citation>
    <scope>NUCLEOTIDE SEQUENCE [LARGE SCALE GENOMIC DNA]</scope>
    <source>
        <strain evidence="11 12">Z-1701</strain>
    </source>
</reference>
<dbReference type="InterPro" id="IPR001948">
    <property type="entry name" value="Peptidase_M18"/>
</dbReference>
<dbReference type="GO" id="GO:0005737">
    <property type="term" value="C:cytoplasm"/>
    <property type="evidence" value="ECO:0007669"/>
    <property type="project" value="UniProtKB-ARBA"/>
</dbReference>
<dbReference type="RefSeq" id="WP_160719883.1">
    <property type="nucleotide sequence ID" value="NZ_SUMG01000004.1"/>
</dbReference>
<organism evidence="11 12">
    <name type="scientific">Isachenkonia alkalipeptolytica</name>
    <dbReference type="NCBI Taxonomy" id="2565777"/>
    <lineage>
        <taxon>Bacteria</taxon>
        <taxon>Bacillati</taxon>
        <taxon>Bacillota</taxon>
        <taxon>Clostridia</taxon>
        <taxon>Eubacteriales</taxon>
        <taxon>Clostridiaceae</taxon>
        <taxon>Isachenkonia</taxon>
    </lineage>
</organism>
<evidence type="ECO:0000313" key="11">
    <source>
        <dbReference type="EMBL" id="NBG87913.1"/>
    </source>
</evidence>
<comment type="similarity">
    <text evidence="2 9">Belongs to the peptidase M18 family.</text>
</comment>
<accession>A0AA44BDH2</accession>
<proteinExistence type="inferred from homology"/>
<evidence type="ECO:0000256" key="6">
    <source>
        <dbReference type="ARBA" id="ARBA00022801"/>
    </source>
</evidence>
<keyword evidence="4 9" id="KW-0645">Protease</keyword>
<evidence type="ECO:0000256" key="1">
    <source>
        <dbReference type="ARBA" id="ARBA00001947"/>
    </source>
</evidence>
<comment type="caution">
    <text evidence="11">The sequence shown here is derived from an EMBL/GenBank/DDBJ whole genome shotgun (WGS) entry which is preliminary data.</text>
</comment>
<evidence type="ECO:0000256" key="4">
    <source>
        <dbReference type="ARBA" id="ARBA00022670"/>
    </source>
</evidence>
<dbReference type="NCBIfam" id="NF002600">
    <property type="entry name" value="PRK02256.1"/>
    <property type="match status" value="1"/>
</dbReference>
<dbReference type="PANTHER" id="PTHR28570">
    <property type="entry name" value="ASPARTYL AMINOPEPTIDASE"/>
    <property type="match status" value="1"/>
</dbReference>
<evidence type="ECO:0000256" key="9">
    <source>
        <dbReference type="RuleBase" id="RU004386"/>
    </source>
</evidence>
<dbReference type="GO" id="GO:0008270">
    <property type="term" value="F:zinc ion binding"/>
    <property type="evidence" value="ECO:0007669"/>
    <property type="project" value="InterPro"/>
</dbReference>
<evidence type="ECO:0000313" key="12">
    <source>
        <dbReference type="Proteomes" id="UP000449710"/>
    </source>
</evidence>
<name>A0AA44BDH2_9CLOT</name>
<dbReference type="EC" id="3.4.11.-" evidence="10"/>
<dbReference type="AlphaFoldDB" id="A0AA44BDH2"/>
<evidence type="ECO:0000256" key="2">
    <source>
        <dbReference type="ARBA" id="ARBA00008290"/>
    </source>
</evidence>
<keyword evidence="8 9" id="KW-0482">Metalloprotease</keyword>
<dbReference type="GO" id="GO:0006508">
    <property type="term" value="P:proteolysis"/>
    <property type="evidence" value="ECO:0007669"/>
    <property type="project" value="UniProtKB-KW"/>
</dbReference>
<keyword evidence="5 9" id="KW-0479">Metal-binding</keyword>
<gene>
    <name evidence="11" type="ORF">ISALK_05305</name>
</gene>
<keyword evidence="3 9" id="KW-0031">Aminopeptidase</keyword>
<dbReference type="Proteomes" id="UP000449710">
    <property type="component" value="Unassembled WGS sequence"/>
</dbReference>
<dbReference type="Pfam" id="PF02127">
    <property type="entry name" value="Peptidase_M18"/>
    <property type="match status" value="1"/>
</dbReference>
<comment type="cofactor">
    <cofactor evidence="1 10">
        <name>Zn(2+)</name>
        <dbReference type="ChEBI" id="CHEBI:29105"/>
    </cofactor>
</comment>
<dbReference type="Gene3D" id="2.30.250.10">
    <property type="entry name" value="Aminopeptidase i, Domain 2"/>
    <property type="match status" value="1"/>
</dbReference>
<dbReference type="SUPFAM" id="SSF53187">
    <property type="entry name" value="Zn-dependent exopeptidases"/>
    <property type="match status" value="1"/>
</dbReference>
<dbReference type="SUPFAM" id="SSF101821">
    <property type="entry name" value="Aminopeptidase/glucanase lid domain"/>
    <property type="match status" value="1"/>
</dbReference>
<dbReference type="EMBL" id="SUMG01000004">
    <property type="protein sequence ID" value="NBG87913.1"/>
    <property type="molecule type" value="Genomic_DNA"/>
</dbReference>